<dbReference type="InterPro" id="IPR005822">
    <property type="entry name" value="Ribosomal_uL13"/>
</dbReference>
<gene>
    <name evidence="5" type="ORF">DUNSADRAFT_12418</name>
</gene>
<comment type="caution">
    <text evidence="5">The sequence shown here is derived from an EMBL/GenBank/DDBJ whole genome shotgun (WGS) entry which is preliminary data.</text>
</comment>
<dbReference type="Pfam" id="PF00572">
    <property type="entry name" value="Ribosomal_L13"/>
    <property type="match status" value="1"/>
</dbReference>
<dbReference type="Proteomes" id="UP000815325">
    <property type="component" value="Unassembled WGS sequence"/>
</dbReference>
<dbReference type="InterPro" id="IPR023563">
    <property type="entry name" value="Ribosomal_uL13_CS"/>
</dbReference>
<comment type="similarity">
    <text evidence="1 4">Belongs to the universal ribosomal protein uL13 family.</text>
</comment>
<dbReference type="CDD" id="cd00392">
    <property type="entry name" value="Ribosomal_L13"/>
    <property type="match status" value="1"/>
</dbReference>
<evidence type="ECO:0000256" key="3">
    <source>
        <dbReference type="ARBA" id="ARBA00023274"/>
    </source>
</evidence>
<evidence type="ECO:0000256" key="2">
    <source>
        <dbReference type="ARBA" id="ARBA00022980"/>
    </source>
</evidence>
<dbReference type="PROSITE" id="PS00783">
    <property type="entry name" value="RIBOSOMAL_L13"/>
    <property type="match status" value="1"/>
</dbReference>
<evidence type="ECO:0000313" key="6">
    <source>
        <dbReference type="Proteomes" id="UP000815325"/>
    </source>
</evidence>
<organism evidence="5 6">
    <name type="scientific">Dunaliella salina</name>
    <name type="common">Green alga</name>
    <name type="synonym">Protococcus salinus</name>
    <dbReference type="NCBI Taxonomy" id="3046"/>
    <lineage>
        <taxon>Eukaryota</taxon>
        <taxon>Viridiplantae</taxon>
        <taxon>Chlorophyta</taxon>
        <taxon>core chlorophytes</taxon>
        <taxon>Chlorophyceae</taxon>
        <taxon>CS clade</taxon>
        <taxon>Chlamydomonadales</taxon>
        <taxon>Dunaliellaceae</taxon>
        <taxon>Dunaliella</taxon>
    </lineage>
</organism>
<dbReference type="NCBIfam" id="TIGR01077">
    <property type="entry name" value="L13_A_E"/>
    <property type="match status" value="1"/>
</dbReference>
<evidence type="ECO:0000256" key="1">
    <source>
        <dbReference type="ARBA" id="ARBA00006227"/>
    </source>
</evidence>
<dbReference type="PANTHER" id="PTHR11545">
    <property type="entry name" value="RIBOSOMAL PROTEIN L13"/>
    <property type="match status" value="1"/>
</dbReference>
<dbReference type="PANTHER" id="PTHR11545:SF3">
    <property type="entry name" value="LARGE RIBOSOMAL SUBUNIT PROTEIN UL13"/>
    <property type="match status" value="1"/>
</dbReference>
<dbReference type="EMBL" id="MU069914">
    <property type="protein sequence ID" value="KAF5831881.1"/>
    <property type="molecule type" value="Genomic_DNA"/>
</dbReference>
<keyword evidence="3 4" id="KW-0687">Ribonucleoprotein</keyword>
<dbReference type="Gene3D" id="3.90.1180.10">
    <property type="entry name" value="Ribosomal protein L13"/>
    <property type="match status" value="1"/>
</dbReference>
<proteinExistence type="inferred from homology"/>
<dbReference type="InterPro" id="IPR036899">
    <property type="entry name" value="Ribosomal_uL13_sf"/>
</dbReference>
<keyword evidence="6" id="KW-1185">Reference proteome</keyword>
<dbReference type="InterPro" id="IPR005755">
    <property type="entry name" value="Ribosomal_uL13_euk/arc"/>
</dbReference>
<dbReference type="Gene3D" id="6.10.250.3250">
    <property type="match status" value="1"/>
</dbReference>
<evidence type="ECO:0000256" key="4">
    <source>
        <dbReference type="RuleBase" id="RU003877"/>
    </source>
</evidence>
<protein>
    <submittedName>
        <fullName evidence="5">Ribosomal protein L13a component of cytosolic 80S ribosome and 60S large subunit</fullName>
    </submittedName>
</protein>
<dbReference type="SUPFAM" id="SSF52161">
    <property type="entry name" value="Ribosomal protein L13"/>
    <property type="match status" value="1"/>
</dbReference>
<sequence length="188" mass="21398">MVKTVVIDARAHMLGRLASIVAKQILLGYHVVVCRAEQLTLSGGLTRQKMKYDRFLRKRMLTNPQHGPIHFRAPSRIFWRTVRGMVPHKTARGEAALERMKVFEGVPAPYDKVKRMVVPDALQPLRLQKGHKFCQLGDLSTSVGWKHQNTMKELEDKRKAKSTAFFEAKRRMIALRSKAIAQVEAGKA</sequence>
<accession>A0ABQ7GBA4</accession>
<evidence type="ECO:0000313" key="5">
    <source>
        <dbReference type="EMBL" id="KAF5831881.1"/>
    </source>
</evidence>
<keyword evidence="2 4" id="KW-0689">Ribosomal protein</keyword>
<reference evidence="5" key="1">
    <citation type="submission" date="2017-08" db="EMBL/GenBank/DDBJ databases">
        <authorList>
            <person name="Polle J.E."/>
            <person name="Barry K."/>
            <person name="Cushman J."/>
            <person name="Schmutz J."/>
            <person name="Tran D."/>
            <person name="Hathwaick L.T."/>
            <person name="Yim W.C."/>
            <person name="Jenkins J."/>
            <person name="Mckie-Krisberg Z.M."/>
            <person name="Prochnik S."/>
            <person name="Lindquist E."/>
            <person name="Dockter R.B."/>
            <person name="Adam C."/>
            <person name="Molina H."/>
            <person name="Bunkerborg J."/>
            <person name="Jin E."/>
            <person name="Buchheim M."/>
            <person name="Magnuson J."/>
        </authorList>
    </citation>
    <scope>NUCLEOTIDE SEQUENCE</scope>
    <source>
        <strain evidence="5">CCAP 19/18</strain>
    </source>
</reference>
<dbReference type="GO" id="GO:0005840">
    <property type="term" value="C:ribosome"/>
    <property type="evidence" value="ECO:0007669"/>
    <property type="project" value="UniProtKB-KW"/>
</dbReference>
<dbReference type="HAMAP" id="MF_01366">
    <property type="entry name" value="Ribosomal_uL13"/>
    <property type="match status" value="1"/>
</dbReference>
<name>A0ABQ7GBA4_DUNSA</name>